<dbReference type="RefSeq" id="WP_099471365.1">
    <property type="nucleotide sequence ID" value="NZ_CP041025.1"/>
</dbReference>
<dbReference type="CDD" id="cd00293">
    <property type="entry name" value="USP-like"/>
    <property type="match status" value="2"/>
</dbReference>
<dbReference type="Proteomes" id="UP000229730">
    <property type="component" value="Unassembled WGS sequence"/>
</dbReference>
<evidence type="ECO:0000259" key="2">
    <source>
        <dbReference type="Pfam" id="PF00582"/>
    </source>
</evidence>
<dbReference type="PANTHER" id="PTHR46268">
    <property type="entry name" value="STRESS RESPONSE PROTEIN NHAX"/>
    <property type="match status" value="1"/>
</dbReference>
<reference evidence="3 4" key="1">
    <citation type="submission" date="2017-10" db="EMBL/GenBank/DDBJ databases">
        <title>Frigbacter circumglobatus gen. nov. sp. nov., isolated from sediment cultured in situ.</title>
        <authorList>
            <person name="Zhao Z."/>
        </authorList>
    </citation>
    <scope>NUCLEOTIDE SEQUENCE [LARGE SCALE GENOMIC DNA]</scope>
    <source>
        <strain evidence="3 4">ZYL</strain>
    </source>
</reference>
<comment type="similarity">
    <text evidence="1">Belongs to the universal stress protein A family.</text>
</comment>
<evidence type="ECO:0000313" key="3">
    <source>
        <dbReference type="EMBL" id="PHZ85780.1"/>
    </source>
</evidence>
<accession>A0A2G4YU65</accession>
<dbReference type="EMBL" id="PDEM01000009">
    <property type="protein sequence ID" value="PHZ85780.1"/>
    <property type="molecule type" value="Genomic_DNA"/>
</dbReference>
<dbReference type="Gene3D" id="3.40.50.12370">
    <property type="match status" value="1"/>
</dbReference>
<organism evidence="3 4">
    <name type="scientific">Paremcibacter congregatus</name>
    <dbReference type="NCBI Taxonomy" id="2043170"/>
    <lineage>
        <taxon>Bacteria</taxon>
        <taxon>Pseudomonadati</taxon>
        <taxon>Pseudomonadota</taxon>
        <taxon>Alphaproteobacteria</taxon>
        <taxon>Emcibacterales</taxon>
        <taxon>Emcibacteraceae</taxon>
        <taxon>Paremcibacter</taxon>
    </lineage>
</organism>
<proteinExistence type="inferred from homology"/>
<protein>
    <recommendedName>
        <fullName evidence="2">UspA domain-containing protein</fullName>
    </recommendedName>
</protein>
<feature type="domain" description="UspA" evidence="2">
    <location>
        <begin position="208"/>
        <end position="262"/>
    </location>
</feature>
<dbReference type="PRINTS" id="PR01438">
    <property type="entry name" value="UNVRSLSTRESS"/>
</dbReference>
<evidence type="ECO:0000313" key="4">
    <source>
        <dbReference type="Proteomes" id="UP000229730"/>
    </source>
</evidence>
<dbReference type="InterPro" id="IPR006016">
    <property type="entry name" value="UspA"/>
</dbReference>
<evidence type="ECO:0000256" key="1">
    <source>
        <dbReference type="ARBA" id="ARBA00008791"/>
    </source>
</evidence>
<gene>
    <name evidence="3" type="ORF">CRD36_03615</name>
</gene>
<comment type="caution">
    <text evidence="3">The sequence shown here is derived from an EMBL/GenBank/DDBJ whole genome shotgun (WGS) entry which is preliminary data.</text>
</comment>
<keyword evidence="4" id="KW-1185">Reference proteome</keyword>
<dbReference type="PANTHER" id="PTHR46268:SF15">
    <property type="entry name" value="UNIVERSAL STRESS PROTEIN HP_0031"/>
    <property type="match status" value="1"/>
</dbReference>
<name>A0A2G4YU65_9PROT</name>
<dbReference type="InterPro" id="IPR006015">
    <property type="entry name" value="Universal_stress_UspA"/>
</dbReference>
<sequence>MLKSILVPLDHKSTSERRIMAATTLGQKFGAHIQGVHVLPTLEHMMQTIPYMPYAAEVYQQHHKSLKKQAKALLEHFEHAMTGAALNYDRVLEEGDQDSIYKFYSRCADLTLVNQEDLTVGSILNQMSSFVLGSGLPVMALPENMLFPTIGERILVAWNDSAQCARATHDALPFLCEAERVTVLSVGEYDKDQVPTTDICQHLSRHNVNVEGREDGVADNVAETILMAAEELNADLIVAGAWGHSRITEVILGGVTQRLFSNKLLPVFLSH</sequence>
<dbReference type="AlphaFoldDB" id="A0A2G4YU65"/>
<dbReference type="OrthoDB" id="9804721at2"/>
<dbReference type="InParanoid" id="A0A2G4YU65"/>
<dbReference type="Pfam" id="PF00582">
    <property type="entry name" value="Usp"/>
    <property type="match status" value="1"/>
</dbReference>
<dbReference type="SUPFAM" id="SSF52402">
    <property type="entry name" value="Adenine nucleotide alpha hydrolases-like"/>
    <property type="match status" value="2"/>
</dbReference>